<dbReference type="EMBL" id="BMGH01000001">
    <property type="protein sequence ID" value="GGD03966.1"/>
    <property type="molecule type" value="Genomic_DNA"/>
</dbReference>
<reference evidence="1" key="2">
    <citation type="submission" date="2020-09" db="EMBL/GenBank/DDBJ databases">
        <authorList>
            <person name="Sun Q."/>
            <person name="Zhou Y."/>
        </authorList>
    </citation>
    <scope>NUCLEOTIDE SEQUENCE</scope>
    <source>
        <strain evidence="1">CGMCC 1.12921</strain>
    </source>
</reference>
<name>A0A8J2V5M7_9PROT</name>
<reference evidence="1" key="1">
    <citation type="journal article" date="2014" name="Int. J. Syst. Evol. Microbiol.">
        <title>Complete genome sequence of Corynebacterium casei LMG S-19264T (=DSM 44701T), isolated from a smear-ripened cheese.</title>
        <authorList>
            <consortium name="US DOE Joint Genome Institute (JGI-PGF)"/>
            <person name="Walter F."/>
            <person name="Albersmeier A."/>
            <person name="Kalinowski J."/>
            <person name="Ruckert C."/>
        </authorList>
    </citation>
    <scope>NUCLEOTIDE SEQUENCE</scope>
    <source>
        <strain evidence="1">CGMCC 1.12921</strain>
    </source>
</reference>
<evidence type="ECO:0000313" key="1">
    <source>
        <dbReference type="EMBL" id="GGD03966.1"/>
    </source>
</evidence>
<sequence>MKPRLARRIQQPLRQQAGCRRIGRNTREQFGVTNEHGRTIAIIILDAANMADRLIHTAILDHCAFAERRGADEIDGISSGEKA</sequence>
<accession>A0A8J2V5M7</accession>
<keyword evidence="2" id="KW-1185">Reference proteome</keyword>
<protein>
    <submittedName>
        <fullName evidence="1">Uncharacterized protein</fullName>
    </submittedName>
</protein>
<gene>
    <name evidence="1" type="ORF">GCM10011342_11230</name>
</gene>
<comment type="caution">
    <text evidence="1">The sequence shown here is derived from an EMBL/GenBank/DDBJ whole genome shotgun (WGS) entry which is preliminary data.</text>
</comment>
<organism evidence="1 2">
    <name type="scientific">Aquisalinus flavus</name>
    <dbReference type="NCBI Taxonomy" id="1526572"/>
    <lineage>
        <taxon>Bacteria</taxon>
        <taxon>Pseudomonadati</taxon>
        <taxon>Pseudomonadota</taxon>
        <taxon>Alphaproteobacteria</taxon>
        <taxon>Parvularculales</taxon>
        <taxon>Parvularculaceae</taxon>
        <taxon>Aquisalinus</taxon>
    </lineage>
</organism>
<dbReference type="AlphaFoldDB" id="A0A8J2V5M7"/>
<dbReference type="Proteomes" id="UP000613582">
    <property type="component" value="Unassembled WGS sequence"/>
</dbReference>
<evidence type="ECO:0000313" key="2">
    <source>
        <dbReference type="Proteomes" id="UP000613582"/>
    </source>
</evidence>
<proteinExistence type="predicted"/>